<dbReference type="PANTHER" id="PTHR43877">
    <property type="entry name" value="AMINOALKYLPHOSPHONATE N-ACETYLTRANSFERASE-RELATED-RELATED"/>
    <property type="match status" value="1"/>
</dbReference>
<gene>
    <name evidence="4" type="ORF">GCM10012287_01540</name>
</gene>
<evidence type="ECO:0000313" key="4">
    <source>
        <dbReference type="EMBL" id="GGO41891.1"/>
    </source>
</evidence>
<dbReference type="InterPro" id="IPR016181">
    <property type="entry name" value="Acyl_CoA_acyltransferase"/>
</dbReference>
<dbReference type="InterPro" id="IPR000182">
    <property type="entry name" value="GNAT_dom"/>
</dbReference>
<sequence length="278" mass="30539">MTTTLRPRGPEQFDAEGVRSRCYDICVNSRPVGSLELSTDPQKGPTTGRVVRLAVDEGERRRGRGAVAALSAEEVLRRWGCNRVETSIPADAHAALGLTGSLGYQERGRSMLKELRDRPRLPPGSEDRAMTQAEFPAWRERGQPLQQRLLAERGVPAHEVVRRAAESFDGLLPQGAATPTAALRVLVHDGEEVGVVWVELEHSPHRDAGAYVYEVEVDEAHRGRGHGRSLMLAAEREALDAGAGVLGLHVYAYNTPALNLYSSLGYRPVELHFFKPLL</sequence>
<protein>
    <submittedName>
        <fullName evidence="4">N-acetyltransferase</fullName>
    </submittedName>
</protein>
<keyword evidence="1" id="KW-0808">Transferase</keyword>
<accession>A0ABQ2LQG9</accession>
<dbReference type="SUPFAM" id="SSF55729">
    <property type="entry name" value="Acyl-CoA N-acyltransferases (Nat)"/>
    <property type="match status" value="2"/>
</dbReference>
<dbReference type="Pfam" id="PF00583">
    <property type="entry name" value="Acetyltransf_1"/>
    <property type="match status" value="2"/>
</dbReference>
<dbReference type="PROSITE" id="PS51186">
    <property type="entry name" value="GNAT"/>
    <property type="match status" value="2"/>
</dbReference>
<dbReference type="EMBL" id="BMMP01000001">
    <property type="protein sequence ID" value="GGO41891.1"/>
    <property type="molecule type" value="Genomic_DNA"/>
</dbReference>
<evidence type="ECO:0000256" key="2">
    <source>
        <dbReference type="ARBA" id="ARBA00023315"/>
    </source>
</evidence>
<feature type="domain" description="N-acetyltransferase" evidence="3">
    <location>
        <begin position="1"/>
        <end position="122"/>
    </location>
</feature>
<dbReference type="PANTHER" id="PTHR43877:SF2">
    <property type="entry name" value="AMINOALKYLPHOSPHONATE N-ACETYLTRANSFERASE-RELATED"/>
    <property type="match status" value="1"/>
</dbReference>
<dbReference type="Proteomes" id="UP000631535">
    <property type="component" value="Unassembled WGS sequence"/>
</dbReference>
<feature type="domain" description="N-acetyltransferase" evidence="3">
    <location>
        <begin position="125"/>
        <end position="278"/>
    </location>
</feature>
<evidence type="ECO:0000313" key="5">
    <source>
        <dbReference type="Proteomes" id="UP000631535"/>
    </source>
</evidence>
<comment type="caution">
    <text evidence="4">The sequence shown here is derived from an EMBL/GenBank/DDBJ whole genome shotgun (WGS) entry which is preliminary data.</text>
</comment>
<proteinExistence type="predicted"/>
<dbReference type="RefSeq" id="WP_189035070.1">
    <property type="nucleotide sequence ID" value="NZ_BMMP01000001.1"/>
</dbReference>
<evidence type="ECO:0000259" key="3">
    <source>
        <dbReference type="PROSITE" id="PS51186"/>
    </source>
</evidence>
<dbReference type="CDD" id="cd04301">
    <property type="entry name" value="NAT_SF"/>
    <property type="match status" value="2"/>
</dbReference>
<reference evidence="5" key="1">
    <citation type="journal article" date="2019" name="Int. J. Syst. Evol. Microbiol.">
        <title>The Global Catalogue of Microorganisms (GCM) 10K type strain sequencing project: providing services to taxonomists for standard genome sequencing and annotation.</title>
        <authorList>
            <consortium name="The Broad Institute Genomics Platform"/>
            <consortium name="The Broad Institute Genome Sequencing Center for Infectious Disease"/>
            <person name="Wu L."/>
            <person name="Ma J."/>
        </authorList>
    </citation>
    <scope>NUCLEOTIDE SEQUENCE [LARGE SCALE GENOMIC DNA]</scope>
    <source>
        <strain evidence="5">CGMCC 4.7178</strain>
    </source>
</reference>
<name>A0ABQ2LQG9_9ACTN</name>
<keyword evidence="2" id="KW-0012">Acyltransferase</keyword>
<dbReference type="InterPro" id="IPR050832">
    <property type="entry name" value="Bact_Acetyltransf"/>
</dbReference>
<keyword evidence="5" id="KW-1185">Reference proteome</keyword>
<evidence type="ECO:0000256" key="1">
    <source>
        <dbReference type="ARBA" id="ARBA00022679"/>
    </source>
</evidence>
<organism evidence="4 5">
    <name type="scientific">Streptomyces daqingensis</name>
    <dbReference type="NCBI Taxonomy" id="1472640"/>
    <lineage>
        <taxon>Bacteria</taxon>
        <taxon>Bacillati</taxon>
        <taxon>Actinomycetota</taxon>
        <taxon>Actinomycetes</taxon>
        <taxon>Kitasatosporales</taxon>
        <taxon>Streptomycetaceae</taxon>
        <taxon>Streptomyces</taxon>
    </lineage>
</organism>
<dbReference type="Gene3D" id="3.40.630.30">
    <property type="match status" value="2"/>
</dbReference>